<dbReference type="AlphaFoldDB" id="A0A8J2XUG9"/>
<feature type="domain" description="Vitamin K epoxide reductase" evidence="11">
    <location>
        <begin position="187"/>
        <end position="312"/>
    </location>
</feature>
<evidence type="ECO:0000256" key="9">
    <source>
        <dbReference type="ARBA" id="ARBA00023284"/>
    </source>
</evidence>
<dbReference type="GO" id="GO:0016491">
    <property type="term" value="F:oxidoreductase activity"/>
    <property type="evidence" value="ECO:0007669"/>
    <property type="project" value="UniProtKB-KW"/>
</dbReference>
<proteinExistence type="inferred from homology"/>
<evidence type="ECO:0000313" key="13">
    <source>
        <dbReference type="EMBL" id="GGB11615.1"/>
    </source>
</evidence>
<comment type="subcellular location">
    <subcellularLocation>
        <location evidence="1">Membrane</location>
        <topology evidence="1">Multi-pass membrane protein</topology>
    </subcellularLocation>
</comment>
<dbReference type="GO" id="GO:0048038">
    <property type="term" value="F:quinone binding"/>
    <property type="evidence" value="ECO:0007669"/>
    <property type="project" value="UniProtKB-KW"/>
</dbReference>
<name>A0A8J2XUG9_9BACT</name>
<evidence type="ECO:0000256" key="10">
    <source>
        <dbReference type="SAM" id="Phobius"/>
    </source>
</evidence>
<feature type="transmembrane region" description="Helical" evidence="10">
    <location>
        <begin position="268"/>
        <end position="286"/>
    </location>
</feature>
<dbReference type="RefSeq" id="WP_188934832.1">
    <property type="nucleotide sequence ID" value="NZ_BMJC01000004.1"/>
</dbReference>
<evidence type="ECO:0000256" key="6">
    <source>
        <dbReference type="ARBA" id="ARBA00023002"/>
    </source>
</evidence>
<feature type="transmembrane region" description="Helical" evidence="10">
    <location>
        <begin position="182"/>
        <end position="202"/>
    </location>
</feature>
<evidence type="ECO:0000256" key="3">
    <source>
        <dbReference type="ARBA" id="ARBA00022692"/>
    </source>
</evidence>
<feature type="transmembrane region" description="Helical" evidence="10">
    <location>
        <begin position="319"/>
        <end position="338"/>
    </location>
</feature>
<keyword evidence="3 10" id="KW-0812">Transmembrane</keyword>
<keyword evidence="5 10" id="KW-1133">Transmembrane helix</keyword>
<dbReference type="Gene3D" id="3.40.30.10">
    <property type="entry name" value="Glutaredoxin"/>
    <property type="match status" value="1"/>
</dbReference>
<reference evidence="13" key="1">
    <citation type="journal article" date="2014" name="Int. J. Syst. Evol. Microbiol.">
        <title>Complete genome sequence of Corynebacterium casei LMG S-19264T (=DSM 44701T), isolated from a smear-ripened cheese.</title>
        <authorList>
            <consortium name="US DOE Joint Genome Institute (JGI-PGF)"/>
            <person name="Walter F."/>
            <person name="Albersmeier A."/>
            <person name="Kalinowski J."/>
            <person name="Ruckert C."/>
        </authorList>
    </citation>
    <scope>NUCLEOTIDE SEQUENCE</scope>
    <source>
        <strain evidence="13">CGMCC 1.15448</strain>
    </source>
</reference>
<dbReference type="InterPro" id="IPR038354">
    <property type="entry name" value="VKOR_sf"/>
</dbReference>
<gene>
    <name evidence="13" type="ORF">GCM10011511_39060</name>
</gene>
<dbReference type="Gene3D" id="3.90.70.10">
    <property type="entry name" value="Cysteine proteinases"/>
    <property type="match status" value="1"/>
</dbReference>
<dbReference type="SUPFAM" id="SSF52833">
    <property type="entry name" value="Thioredoxin-like"/>
    <property type="match status" value="1"/>
</dbReference>
<dbReference type="InterPro" id="IPR012336">
    <property type="entry name" value="Thioredoxin-like_fold"/>
</dbReference>
<dbReference type="Pfam" id="PF13462">
    <property type="entry name" value="Thioredoxin_4"/>
    <property type="match status" value="1"/>
</dbReference>
<dbReference type="CDD" id="cd12921">
    <property type="entry name" value="VKOR_4"/>
    <property type="match status" value="1"/>
</dbReference>
<evidence type="ECO:0000256" key="5">
    <source>
        <dbReference type="ARBA" id="ARBA00022989"/>
    </source>
</evidence>
<evidence type="ECO:0000259" key="11">
    <source>
        <dbReference type="Pfam" id="PF07884"/>
    </source>
</evidence>
<evidence type="ECO:0000256" key="2">
    <source>
        <dbReference type="ARBA" id="ARBA00006214"/>
    </source>
</evidence>
<dbReference type="InterPro" id="IPR012932">
    <property type="entry name" value="VKOR"/>
</dbReference>
<keyword evidence="14" id="KW-1185">Reference proteome</keyword>
<evidence type="ECO:0008006" key="15">
    <source>
        <dbReference type="Google" id="ProtNLM"/>
    </source>
</evidence>
<evidence type="ECO:0000313" key="14">
    <source>
        <dbReference type="Proteomes" id="UP000607559"/>
    </source>
</evidence>
<organism evidence="13 14">
    <name type="scientific">Puia dinghuensis</name>
    <dbReference type="NCBI Taxonomy" id="1792502"/>
    <lineage>
        <taxon>Bacteria</taxon>
        <taxon>Pseudomonadati</taxon>
        <taxon>Bacteroidota</taxon>
        <taxon>Chitinophagia</taxon>
        <taxon>Chitinophagales</taxon>
        <taxon>Chitinophagaceae</taxon>
        <taxon>Puia</taxon>
    </lineage>
</organism>
<keyword evidence="4" id="KW-0874">Quinone</keyword>
<dbReference type="Pfam" id="PF07884">
    <property type="entry name" value="VKOR"/>
    <property type="match status" value="1"/>
</dbReference>
<dbReference type="Gene3D" id="1.20.1440.130">
    <property type="entry name" value="VKOR domain"/>
    <property type="match status" value="1"/>
</dbReference>
<evidence type="ECO:0000256" key="8">
    <source>
        <dbReference type="ARBA" id="ARBA00023157"/>
    </source>
</evidence>
<evidence type="ECO:0000256" key="4">
    <source>
        <dbReference type="ARBA" id="ARBA00022719"/>
    </source>
</evidence>
<dbReference type="EMBL" id="BMJC01000004">
    <property type="protein sequence ID" value="GGB11615.1"/>
    <property type="molecule type" value="Genomic_DNA"/>
</dbReference>
<reference evidence="13" key="2">
    <citation type="submission" date="2020-09" db="EMBL/GenBank/DDBJ databases">
        <authorList>
            <person name="Sun Q."/>
            <person name="Zhou Y."/>
        </authorList>
    </citation>
    <scope>NUCLEOTIDE SEQUENCE</scope>
    <source>
        <strain evidence="13">CGMCC 1.15448</strain>
    </source>
</reference>
<feature type="domain" description="Thioredoxin-like fold" evidence="12">
    <location>
        <begin position="392"/>
        <end position="541"/>
    </location>
</feature>
<feature type="transmembrane region" description="Helical" evidence="10">
    <location>
        <begin position="243"/>
        <end position="262"/>
    </location>
</feature>
<sequence length="542" mass="60899">MNIFNNYDPPVKAAIVFLKLLNVKVNKTTVNNTLQNHPDWPSLLCLSDSFTKWQIPNGAGKVEPAGIDSLPLPFIAYTKDDIESPFTVITQVTDSTISYYAKDYSRLKTEDKKTFLRKWTGVYLIAEVNEYSGEAGYNAVKWKQFGKSLIPLFLLILVLSLSTLALQSSISSSGWNSSNWGIYLQYLVSLAGVTVTSLLLWYEVDQGNRVLAKVCSGITRGNCNAILSSPQAKLFKWLSWSEVGFFYFTGGFLSLLFAGPYLPNVLGIVSWLNILALPYVVFSIYFQGFVARLWCVLCLCIQALLVLGAIVSLSNHSLIPFSSLAGVFLVKTALLYILPPLCWYSAKPFLLRLQEAKHIKRQYLRIKFNTEIFETLLKKQKLINEGVAGLGIKLGNPAARNTLLKVCNPYCGPCGKAHPTLESLLEKNSNLRAQIIFTTPNRPDDRAYKPVSHLLAIQETAKSEETIKKALDDWYLSPKKDYDTFASKYPLNGELAKQGSKIESMDTWCKQMKVVFTPTFFLNGYQLPEAYSVDDLQYFLQE</sequence>
<comment type="caution">
    <text evidence="13">The sequence shown here is derived from an EMBL/GenBank/DDBJ whole genome shotgun (WGS) entry which is preliminary data.</text>
</comment>
<dbReference type="GO" id="GO:0016020">
    <property type="term" value="C:membrane"/>
    <property type="evidence" value="ECO:0007669"/>
    <property type="project" value="UniProtKB-SubCell"/>
</dbReference>
<feature type="transmembrane region" description="Helical" evidence="10">
    <location>
        <begin position="293"/>
        <end position="313"/>
    </location>
</feature>
<keyword evidence="9" id="KW-0676">Redox-active center</keyword>
<protein>
    <recommendedName>
        <fullName evidence="15">Vitamin K epoxide reductase domain-containing protein</fullName>
    </recommendedName>
</protein>
<dbReference type="Proteomes" id="UP000607559">
    <property type="component" value="Unassembled WGS sequence"/>
</dbReference>
<keyword evidence="8" id="KW-1015">Disulfide bond</keyword>
<dbReference type="InterPro" id="IPR036249">
    <property type="entry name" value="Thioredoxin-like_sf"/>
</dbReference>
<accession>A0A8J2XUG9</accession>
<keyword evidence="7 10" id="KW-0472">Membrane</keyword>
<comment type="similarity">
    <text evidence="2">Belongs to the VKOR family.</text>
</comment>
<evidence type="ECO:0000256" key="7">
    <source>
        <dbReference type="ARBA" id="ARBA00023136"/>
    </source>
</evidence>
<keyword evidence="6" id="KW-0560">Oxidoreductase</keyword>
<evidence type="ECO:0000259" key="12">
    <source>
        <dbReference type="Pfam" id="PF13462"/>
    </source>
</evidence>
<evidence type="ECO:0000256" key="1">
    <source>
        <dbReference type="ARBA" id="ARBA00004141"/>
    </source>
</evidence>
<feature type="transmembrane region" description="Helical" evidence="10">
    <location>
        <begin position="149"/>
        <end position="170"/>
    </location>
</feature>